<dbReference type="CDD" id="cd24013">
    <property type="entry name" value="ASKHA_ATPase_BT3980-like"/>
    <property type="match status" value="1"/>
</dbReference>
<comment type="caution">
    <text evidence="1">The sequence shown here is derived from an EMBL/GenBank/DDBJ whole genome shotgun (WGS) entry which is preliminary data.</text>
</comment>
<sequence>MDTAGSHIQSKFISDKFDMQAISSLSLFLYEKLLVVIAHAGENKDITATYTYSFQDQKTIQHLIETEAIFNAPNTVGKLYVHHQKFTLVPTSLFNPSQGARYLSFATEVNELEESVTYTGVSNNTIQILGMANKNLIDSLDKKLPELEITHGAAHVLGFFLTQTKDLLNQELFIHASPDCMYLAAFNEGELNLFNRFIITDEAAFLRYLFTFIQQMAFDRTHCKIRFFGNPEWLHTNMDNMELYFKNIHLITPTQNVSYLKGAESFMNTQLLEAFWQQKIVS</sequence>
<dbReference type="EMBL" id="BJYV01000022">
    <property type="protein sequence ID" value="GEO23349.1"/>
    <property type="molecule type" value="Genomic_DNA"/>
</dbReference>
<dbReference type="InterPro" id="IPR024213">
    <property type="entry name" value="DUF3822"/>
</dbReference>
<organism evidence="1 2">
    <name type="scientific">Cyclobacterium qasimii</name>
    <dbReference type="NCBI Taxonomy" id="1350429"/>
    <lineage>
        <taxon>Bacteria</taxon>
        <taxon>Pseudomonadati</taxon>
        <taxon>Bacteroidota</taxon>
        <taxon>Cytophagia</taxon>
        <taxon>Cytophagales</taxon>
        <taxon>Cyclobacteriaceae</taxon>
        <taxon>Cyclobacterium</taxon>
    </lineage>
</organism>
<evidence type="ECO:0008006" key="3">
    <source>
        <dbReference type="Google" id="ProtNLM"/>
    </source>
</evidence>
<reference evidence="1 2" key="1">
    <citation type="submission" date="2019-07" db="EMBL/GenBank/DDBJ databases">
        <title>Whole genome shotgun sequence of Cyclobacterium qasimii NBRC 106168.</title>
        <authorList>
            <person name="Hosoyama A."/>
            <person name="Uohara A."/>
            <person name="Ohji S."/>
            <person name="Ichikawa N."/>
        </authorList>
    </citation>
    <scope>NUCLEOTIDE SEQUENCE [LARGE SCALE GENOMIC DNA]</scope>
    <source>
        <strain evidence="1 2">NBRC 106168</strain>
    </source>
</reference>
<dbReference type="Pfam" id="PF12864">
    <property type="entry name" value="DUF3822"/>
    <property type="match status" value="1"/>
</dbReference>
<gene>
    <name evidence="1" type="ORF">CQA01_38830</name>
</gene>
<accession>A0A512CGL3</accession>
<proteinExistence type="predicted"/>
<dbReference type="AlphaFoldDB" id="A0A512CGL3"/>
<dbReference type="Proteomes" id="UP000321301">
    <property type="component" value="Unassembled WGS sequence"/>
</dbReference>
<protein>
    <recommendedName>
        <fullName evidence="3">DUF3822 domain-containing protein</fullName>
    </recommendedName>
</protein>
<dbReference type="Gene3D" id="3.30.420.260">
    <property type="match status" value="1"/>
</dbReference>
<name>A0A512CGL3_9BACT</name>
<evidence type="ECO:0000313" key="2">
    <source>
        <dbReference type="Proteomes" id="UP000321301"/>
    </source>
</evidence>
<keyword evidence="2" id="KW-1185">Reference proteome</keyword>
<dbReference type="Gene3D" id="3.30.420.250">
    <property type="match status" value="1"/>
</dbReference>
<evidence type="ECO:0000313" key="1">
    <source>
        <dbReference type="EMBL" id="GEO23349.1"/>
    </source>
</evidence>